<comment type="caution">
    <text evidence="1">The sequence shown here is derived from an EMBL/GenBank/DDBJ whole genome shotgun (WGS) entry which is preliminary data.</text>
</comment>
<dbReference type="Pfam" id="PF08974">
    <property type="entry name" value="DUF1877"/>
    <property type="match status" value="1"/>
</dbReference>
<accession>A0A9X1YNK4</accession>
<sequence>MGMIACLAPLTAEQLETLRGDPDSLQEFIFPDEDTYAPPKGSIDLDKSWHGMHYLLTGTADGGEGPLGLPIIGGEELGEDMGVGPARFLTPQQVGEVSAALSGLAEAALAARYDPQDMDAQQIYPSGIWERDGAQGLDYVLHYYRKLVAFYAGAAQRGDAVLLWIA</sequence>
<evidence type="ECO:0000313" key="2">
    <source>
        <dbReference type="Proteomes" id="UP001139353"/>
    </source>
</evidence>
<name>A0A9X1YNK4_9BURK</name>
<dbReference type="InterPro" id="IPR035944">
    <property type="entry name" value="YfbM-like_sf"/>
</dbReference>
<gene>
    <name evidence="1" type="ORF">LPC04_03900</name>
</gene>
<dbReference type="Proteomes" id="UP001139353">
    <property type="component" value="Unassembled WGS sequence"/>
</dbReference>
<dbReference type="EMBL" id="JAJLJH010000001">
    <property type="protein sequence ID" value="MCK9684846.1"/>
    <property type="molecule type" value="Genomic_DNA"/>
</dbReference>
<keyword evidence="2" id="KW-1185">Reference proteome</keyword>
<dbReference type="SUPFAM" id="SSF111069">
    <property type="entry name" value="Hypothetical protein yfbM"/>
    <property type="match status" value="1"/>
</dbReference>
<evidence type="ECO:0000313" key="1">
    <source>
        <dbReference type="EMBL" id="MCK9684846.1"/>
    </source>
</evidence>
<dbReference type="InterPro" id="IPR015068">
    <property type="entry name" value="DUF1877"/>
</dbReference>
<reference evidence="1" key="1">
    <citation type="submission" date="2021-11" db="EMBL/GenBank/DDBJ databases">
        <title>BS-T2-15 a new species belonging to the Comamonadaceae family isolated from the soil of a French oak forest.</title>
        <authorList>
            <person name="Mieszkin S."/>
            <person name="Alain K."/>
        </authorList>
    </citation>
    <scope>NUCLEOTIDE SEQUENCE</scope>
    <source>
        <strain evidence="1">BS-T2-15</strain>
    </source>
</reference>
<dbReference type="AlphaFoldDB" id="A0A9X1YNK4"/>
<dbReference type="Gene3D" id="3.40.1760.10">
    <property type="entry name" value="YfbM-like super family"/>
    <property type="match status" value="1"/>
</dbReference>
<protein>
    <submittedName>
        <fullName evidence="1">YfbM family protein</fullName>
    </submittedName>
</protein>
<proteinExistence type="predicted"/>
<organism evidence="1 2">
    <name type="scientific">Scleromatobacter humisilvae</name>
    <dbReference type="NCBI Taxonomy" id="2897159"/>
    <lineage>
        <taxon>Bacteria</taxon>
        <taxon>Pseudomonadati</taxon>
        <taxon>Pseudomonadota</taxon>
        <taxon>Betaproteobacteria</taxon>
        <taxon>Burkholderiales</taxon>
        <taxon>Sphaerotilaceae</taxon>
        <taxon>Scleromatobacter</taxon>
    </lineage>
</organism>
<dbReference type="RefSeq" id="WP_275680868.1">
    <property type="nucleotide sequence ID" value="NZ_JAJLJH010000001.1"/>
</dbReference>